<dbReference type="NCBIfam" id="TIGR00150">
    <property type="entry name" value="T6A_YjeE"/>
    <property type="match status" value="1"/>
</dbReference>
<protein>
    <recommendedName>
        <fullName evidence="3">tRNA threonylcarbamoyladenosine biosynthesis protein TsaE</fullName>
    </recommendedName>
    <alternativeName>
        <fullName evidence="10">t(6)A37 threonylcarbamoyladenosine biosynthesis protein TsaE</fullName>
    </alternativeName>
</protein>
<dbReference type="AlphaFoldDB" id="A0A7M3MC11"/>
<comment type="caution">
    <text evidence="11">The sequence shown here is derived from an EMBL/GenBank/DDBJ whole genome shotgun (WGS) entry which is preliminary data.</text>
</comment>
<dbReference type="InterPro" id="IPR027417">
    <property type="entry name" value="P-loop_NTPase"/>
</dbReference>
<dbReference type="SUPFAM" id="SSF52540">
    <property type="entry name" value="P-loop containing nucleoside triphosphate hydrolases"/>
    <property type="match status" value="1"/>
</dbReference>
<evidence type="ECO:0000256" key="1">
    <source>
        <dbReference type="ARBA" id="ARBA00004496"/>
    </source>
</evidence>
<evidence type="ECO:0000256" key="7">
    <source>
        <dbReference type="ARBA" id="ARBA00022741"/>
    </source>
</evidence>
<gene>
    <name evidence="11" type="ORF">DPQ33_14200</name>
</gene>
<name>A0A7M3MC11_9BACT</name>
<dbReference type="GO" id="GO:0005737">
    <property type="term" value="C:cytoplasm"/>
    <property type="evidence" value="ECO:0007669"/>
    <property type="project" value="UniProtKB-SubCell"/>
</dbReference>
<dbReference type="PANTHER" id="PTHR33540">
    <property type="entry name" value="TRNA THREONYLCARBAMOYLADENOSINE BIOSYNTHESIS PROTEIN TSAE"/>
    <property type="match status" value="1"/>
</dbReference>
<keyword evidence="12" id="KW-1185">Reference proteome</keyword>
<evidence type="ECO:0000256" key="10">
    <source>
        <dbReference type="ARBA" id="ARBA00032441"/>
    </source>
</evidence>
<evidence type="ECO:0000256" key="4">
    <source>
        <dbReference type="ARBA" id="ARBA00022490"/>
    </source>
</evidence>
<keyword evidence="9" id="KW-0460">Magnesium</keyword>
<dbReference type="EMBL" id="QMIE01000014">
    <property type="protein sequence ID" value="TVM15852.1"/>
    <property type="molecule type" value="Genomic_DNA"/>
</dbReference>
<evidence type="ECO:0000313" key="12">
    <source>
        <dbReference type="Proteomes" id="UP000448292"/>
    </source>
</evidence>
<evidence type="ECO:0000313" key="11">
    <source>
        <dbReference type="EMBL" id="TVM15852.1"/>
    </source>
</evidence>
<evidence type="ECO:0000256" key="6">
    <source>
        <dbReference type="ARBA" id="ARBA00022723"/>
    </source>
</evidence>
<evidence type="ECO:0000256" key="8">
    <source>
        <dbReference type="ARBA" id="ARBA00022840"/>
    </source>
</evidence>
<dbReference type="GO" id="GO:0005524">
    <property type="term" value="F:ATP binding"/>
    <property type="evidence" value="ECO:0007669"/>
    <property type="project" value="UniProtKB-KW"/>
</dbReference>
<accession>A0A7M3MC11</accession>
<dbReference type="InterPro" id="IPR003442">
    <property type="entry name" value="T6A_TsaE"/>
</dbReference>
<dbReference type="Proteomes" id="UP000448292">
    <property type="component" value="Unassembled WGS sequence"/>
</dbReference>
<keyword evidence="5" id="KW-0819">tRNA processing</keyword>
<dbReference type="Gene3D" id="3.40.50.300">
    <property type="entry name" value="P-loop containing nucleotide triphosphate hydrolases"/>
    <property type="match status" value="1"/>
</dbReference>
<comment type="similarity">
    <text evidence="2">Belongs to the TsaE family.</text>
</comment>
<evidence type="ECO:0000256" key="9">
    <source>
        <dbReference type="ARBA" id="ARBA00022842"/>
    </source>
</evidence>
<keyword evidence="11" id="KW-0808">Transferase</keyword>
<keyword evidence="6" id="KW-0479">Metal-binding</keyword>
<keyword evidence="7" id="KW-0547">Nucleotide-binding</keyword>
<dbReference type="Pfam" id="PF02367">
    <property type="entry name" value="TsaE"/>
    <property type="match status" value="1"/>
</dbReference>
<dbReference type="RefSeq" id="WP_144303893.1">
    <property type="nucleotide sequence ID" value="NZ_QMIE01000014.1"/>
</dbReference>
<evidence type="ECO:0000256" key="2">
    <source>
        <dbReference type="ARBA" id="ARBA00007599"/>
    </source>
</evidence>
<dbReference type="GO" id="GO:0046872">
    <property type="term" value="F:metal ion binding"/>
    <property type="evidence" value="ECO:0007669"/>
    <property type="project" value="UniProtKB-KW"/>
</dbReference>
<proteinExistence type="inferred from homology"/>
<keyword evidence="8" id="KW-0067">ATP-binding</keyword>
<sequence length="174" mass="18616">MESEHSQEQTTLLLADEEATVALGRTLGLAWRRQWERGTPSCRTLLLTGPLGAGKTTLVRGLVQALPGGGDAEVSSPSFTLANHYPTAPEVAHADLYRLAGGAADWEILDLLDEHPGIVVMEWSELVPESELPEHWLLITLQPAEDSCEAGRVACIAASTPACAQLLDSLPHCS</sequence>
<organism evidence="11 12">
    <name type="scientific">Oceanidesulfovibrio indonesiensis</name>
    <dbReference type="NCBI Taxonomy" id="54767"/>
    <lineage>
        <taxon>Bacteria</taxon>
        <taxon>Pseudomonadati</taxon>
        <taxon>Thermodesulfobacteriota</taxon>
        <taxon>Desulfovibrionia</taxon>
        <taxon>Desulfovibrionales</taxon>
        <taxon>Desulfovibrionaceae</taxon>
        <taxon>Oceanidesulfovibrio</taxon>
    </lineage>
</organism>
<reference evidence="11 12" key="1">
    <citation type="submission" date="2018-06" db="EMBL/GenBank/DDBJ databases">
        <title>Complete genome of Desulfovibrio indonesiensis P37SLT.</title>
        <authorList>
            <person name="Crispim J.S."/>
            <person name="Vidigal P.M.P."/>
            <person name="Silva L.C.F."/>
            <person name="Laguardia C.N."/>
            <person name="Araujo L.C."/>
            <person name="Dias R.S."/>
            <person name="Sousa M.P."/>
            <person name="Paula S.O."/>
            <person name="Silva C."/>
        </authorList>
    </citation>
    <scope>NUCLEOTIDE SEQUENCE [LARGE SCALE GENOMIC DNA]</scope>
    <source>
        <strain evidence="11 12">P37SLT</strain>
    </source>
</reference>
<comment type="subcellular location">
    <subcellularLocation>
        <location evidence="1">Cytoplasm</location>
    </subcellularLocation>
</comment>
<dbReference type="GO" id="GO:0016740">
    <property type="term" value="F:transferase activity"/>
    <property type="evidence" value="ECO:0007669"/>
    <property type="project" value="UniProtKB-KW"/>
</dbReference>
<keyword evidence="4" id="KW-0963">Cytoplasm</keyword>
<evidence type="ECO:0000256" key="5">
    <source>
        <dbReference type="ARBA" id="ARBA00022694"/>
    </source>
</evidence>
<dbReference type="GO" id="GO:0002949">
    <property type="term" value="P:tRNA threonylcarbamoyladenosine modification"/>
    <property type="evidence" value="ECO:0007669"/>
    <property type="project" value="InterPro"/>
</dbReference>
<evidence type="ECO:0000256" key="3">
    <source>
        <dbReference type="ARBA" id="ARBA00019010"/>
    </source>
</evidence>
<dbReference type="PANTHER" id="PTHR33540:SF2">
    <property type="entry name" value="TRNA THREONYLCARBAMOYLADENOSINE BIOSYNTHESIS PROTEIN TSAE"/>
    <property type="match status" value="1"/>
</dbReference>
<dbReference type="OrthoDB" id="9815896at2"/>